<dbReference type="SMART" id="SM00448">
    <property type="entry name" value="REC"/>
    <property type="match status" value="1"/>
</dbReference>
<dbReference type="InterPro" id="IPR001789">
    <property type="entry name" value="Sig_transdc_resp-reg_receiver"/>
</dbReference>
<name>A0ABS5Y2H3_9CYAN</name>
<dbReference type="RefSeq" id="WP_215617845.1">
    <property type="nucleotide sequence ID" value="NZ_JADOER010000004.1"/>
</dbReference>
<evidence type="ECO:0000313" key="6">
    <source>
        <dbReference type="Proteomes" id="UP001196661"/>
    </source>
</evidence>
<dbReference type="EMBL" id="JADOER010000004">
    <property type="protein sequence ID" value="MBT9311996.1"/>
    <property type="molecule type" value="Genomic_DNA"/>
</dbReference>
<reference evidence="5 6" key="1">
    <citation type="journal article" date="2021" name="Mar. Drugs">
        <title>Genome Reduction and Secondary Metabolism of the Marine Sponge-Associated Cyanobacterium Leptothoe.</title>
        <authorList>
            <person name="Konstantinou D."/>
            <person name="Popin R.V."/>
            <person name="Fewer D.P."/>
            <person name="Sivonen K."/>
            <person name="Gkelis S."/>
        </authorList>
    </citation>
    <scope>NUCLEOTIDE SEQUENCE [LARGE SCALE GENOMIC DNA]</scope>
    <source>
        <strain evidence="5 6">TAU-MAC 1615</strain>
    </source>
</reference>
<evidence type="ECO:0000313" key="5">
    <source>
        <dbReference type="EMBL" id="MBT9311996.1"/>
    </source>
</evidence>
<feature type="domain" description="Response regulatory" evidence="4">
    <location>
        <begin position="3"/>
        <end position="119"/>
    </location>
</feature>
<evidence type="ECO:0000256" key="1">
    <source>
        <dbReference type="ARBA" id="ARBA00022553"/>
    </source>
</evidence>
<dbReference type="InterPro" id="IPR050595">
    <property type="entry name" value="Bact_response_regulator"/>
</dbReference>
<dbReference type="CDD" id="cd00156">
    <property type="entry name" value="REC"/>
    <property type="match status" value="1"/>
</dbReference>
<keyword evidence="6" id="KW-1185">Reference proteome</keyword>
<protein>
    <submittedName>
        <fullName evidence="5">Response regulator</fullName>
    </submittedName>
</protein>
<evidence type="ECO:0000256" key="3">
    <source>
        <dbReference type="PROSITE-ProRule" id="PRU00169"/>
    </source>
</evidence>
<feature type="modified residue" description="4-aspartylphosphate" evidence="3">
    <location>
        <position position="52"/>
    </location>
</feature>
<dbReference type="Pfam" id="PF00072">
    <property type="entry name" value="Response_reg"/>
    <property type="match status" value="1"/>
</dbReference>
<evidence type="ECO:0000259" key="4">
    <source>
        <dbReference type="PROSITE" id="PS50110"/>
    </source>
</evidence>
<organism evidence="5 6">
    <name type="scientific">Leptothoe kymatousa TAU-MAC 1615</name>
    <dbReference type="NCBI Taxonomy" id="2364775"/>
    <lineage>
        <taxon>Bacteria</taxon>
        <taxon>Bacillati</taxon>
        <taxon>Cyanobacteriota</taxon>
        <taxon>Cyanophyceae</taxon>
        <taxon>Nodosilineales</taxon>
        <taxon>Cymatolegaceae</taxon>
        <taxon>Leptothoe</taxon>
        <taxon>Leptothoe kymatousa</taxon>
    </lineage>
</organism>
<sequence>MVTALVVEDSLTDREHLTTHLQNLKIMVVGVESSEEALFKIQALRPDVVFLDVVLPGQSGFELCRHLKSDQKTQDIPVVIYSTKDTDADRLWGSMLGADAYLSKPVDAEQLSQTIQKIIGGAL</sequence>
<keyword evidence="2" id="KW-0902">Two-component regulatory system</keyword>
<dbReference type="PROSITE" id="PS50110">
    <property type="entry name" value="RESPONSE_REGULATORY"/>
    <property type="match status" value="1"/>
</dbReference>
<keyword evidence="1 3" id="KW-0597">Phosphoprotein</keyword>
<dbReference type="PANTHER" id="PTHR44591:SF14">
    <property type="entry name" value="PROTEIN PILG"/>
    <property type="match status" value="1"/>
</dbReference>
<accession>A0ABS5Y2H3</accession>
<dbReference type="Proteomes" id="UP001196661">
    <property type="component" value="Unassembled WGS sequence"/>
</dbReference>
<comment type="caution">
    <text evidence="5">The sequence shown here is derived from an EMBL/GenBank/DDBJ whole genome shotgun (WGS) entry which is preliminary data.</text>
</comment>
<proteinExistence type="predicted"/>
<dbReference type="Gene3D" id="3.40.50.2300">
    <property type="match status" value="1"/>
</dbReference>
<gene>
    <name evidence="5" type="ORF">IXB28_07240</name>
</gene>
<dbReference type="InterPro" id="IPR011006">
    <property type="entry name" value="CheY-like_superfamily"/>
</dbReference>
<dbReference type="PANTHER" id="PTHR44591">
    <property type="entry name" value="STRESS RESPONSE REGULATOR PROTEIN 1"/>
    <property type="match status" value="1"/>
</dbReference>
<evidence type="ECO:0000256" key="2">
    <source>
        <dbReference type="ARBA" id="ARBA00023012"/>
    </source>
</evidence>
<dbReference type="SUPFAM" id="SSF52172">
    <property type="entry name" value="CheY-like"/>
    <property type="match status" value="1"/>
</dbReference>